<gene>
    <name evidence="2" type="ORF">I553_1738</name>
</gene>
<dbReference type="AlphaFoldDB" id="X8DM46"/>
<evidence type="ECO:0000256" key="1">
    <source>
        <dbReference type="SAM" id="Phobius"/>
    </source>
</evidence>
<keyword evidence="1" id="KW-0472">Membrane</keyword>
<feature type="transmembrane region" description="Helical" evidence="1">
    <location>
        <begin position="69"/>
        <end position="87"/>
    </location>
</feature>
<name>X8DM46_MYCXE</name>
<feature type="transmembrane region" description="Helical" evidence="1">
    <location>
        <begin position="21"/>
        <end position="41"/>
    </location>
</feature>
<sequence length="108" mass="12477">MRIWTELSEVFGQRRLLKWSIPGLAHFFTMWGFFILLTVYIEAYGLLFQPNFHIPVIGRWDVLGFLQDFFATAVFVGISTFAVIRIMRSPREIGRTSRFYGSHTGAPG</sequence>
<keyword evidence="1" id="KW-0812">Transmembrane</keyword>
<comment type="caution">
    <text evidence="2">The sequence shown here is derived from an EMBL/GenBank/DDBJ whole genome shotgun (WGS) entry which is preliminary data.</text>
</comment>
<evidence type="ECO:0000313" key="2">
    <source>
        <dbReference type="EMBL" id="EUA68550.1"/>
    </source>
</evidence>
<proteinExistence type="predicted"/>
<organism evidence="2">
    <name type="scientific">Mycobacterium xenopi 4042</name>
    <dbReference type="NCBI Taxonomy" id="1299334"/>
    <lineage>
        <taxon>Bacteria</taxon>
        <taxon>Bacillati</taxon>
        <taxon>Actinomycetota</taxon>
        <taxon>Actinomycetes</taxon>
        <taxon>Mycobacteriales</taxon>
        <taxon>Mycobacteriaceae</taxon>
        <taxon>Mycobacterium</taxon>
    </lineage>
</organism>
<dbReference type="EMBL" id="JAOB01000013">
    <property type="protein sequence ID" value="EUA68550.1"/>
    <property type="molecule type" value="Genomic_DNA"/>
</dbReference>
<reference evidence="2" key="1">
    <citation type="submission" date="2014-01" db="EMBL/GenBank/DDBJ databases">
        <authorList>
            <person name="Brown-Elliot B."/>
            <person name="Wallace R."/>
            <person name="Lenaerts A."/>
            <person name="Ordway D."/>
            <person name="DeGroote M.A."/>
            <person name="Parker T."/>
            <person name="Sizemore C."/>
            <person name="Tallon L.J."/>
            <person name="Sadzewicz L.K."/>
            <person name="Sengamalay N."/>
            <person name="Fraser C.M."/>
            <person name="Hine E."/>
            <person name="Shefchek K.A."/>
            <person name="Das S.P."/>
            <person name="Tettelin H."/>
        </authorList>
    </citation>
    <scope>NUCLEOTIDE SEQUENCE [LARGE SCALE GENOMIC DNA]</scope>
    <source>
        <strain evidence="2">4042</strain>
    </source>
</reference>
<protein>
    <submittedName>
        <fullName evidence="2">Putative IRON-SULFUR-BINDING REDUCTASE domain protein</fullName>
    </submittedName>
</protein>
<accession>X8DM46</accession>
<keyword evidence="1" id="KW-1133">Transmembrane helix</keyword>
<dbReference type="PATRIC" id="fig|1299334.3.peg.1230"/>